<comment type="caution">
    <text evidence="2">The sequence shown here is derived from an EMBL/GenBank/DDBJ whole genome shotgun (WGS) entry which is preliminary data.</text>
</comment>
<gene>
    <name evidence="2" type="ORF">H1X69_24545</name>
</gene>
<name>A0A7W2HWU3_9ACTN</name>
<feature type="compositionally biased region" description="Basic and acidic residues" evidence="1">
    <location>
        <begin position="178"/>
        <end position="197"/>
    </location>
</feature>
<evidence type="ECO:0000256" key="1">
    <source>
        <dbReference type="SAM" id="MobiDB-lite"/>
    </source>
</evidence>
<protein>
    <submittedName>
        <fullName evidence="2">Mobilization protein</fullName>
    </submittedName>
</protein>
<dbReference type="Proteomes" id="UP000587608">
    <property type="component" value="Unassembled WGS sequence"/>
</dbReference>
<evidence type="ECO:0000313" key="3">
    <source>
        <dbReference type="Proteomes" id="UP000587608"/>
    </source>
</evidence>
<dbReference type="EMBL" id="JACERG010000017">
    <property type="protein sequence ID" value="MBA5224546.1"/>
    <property type="molecule type" value="Genomic_DNA"/>
</dbReference>
<dbReference type="RefSeq" id="WP_191854047.1">
    <property type="nucleotide sequence ID" value="NZ_JACERG010000017.1"/>
</dbReference>
<sequence>MNPNVTRGSRTYGLLAYLYGPGRHNEHTDPHLVASWDGFAPDPGRDPEATVKHLATALDLRVKQVGDRAPAKHVWHCSVRTAPEDRRLSDSEWNMVARQVLHHVGIARDDDTDACRWVAVRHADDHIHIAATLVRGDLRRARIDRDWPKAQAACRLLEKQLGLRRLNPGDGTAAKRATAAERHKAERAGHAETPRDQLRSKVRQALAAAGTETEFFDGLADAGLRVKLRRAPSGDVLGYSVALPGDHNADGDPFWFAGATLAPDLSLPRLRRRLDAVAPDEPGQRLARPERSQPAAARRGATTHFDAVLVVLDRGEDRAADDLSGVAAVIDALAATSAQSTRAELLAAAGEFERAARSHVRAAQGDRRALHTAARRIMRAGNALGRGEDGDATAMLLSTLVLTALAIAHWHAERGHTQQATAARQTATHLRAAYRQAAATPMRRLRQQATHIPAPARRRYDIAIRTALAASDRVAQGPMPALAATLAAAEAAGHAPDALLRQAVGQRELATADSVEDVLVWRVRRLTDLPAAPVLTTAVKQRPPTPEAQRQDIPTVTESRRPPRPPH</sequence>
<feature type="region of interest" description="Disordered" evidence="1">
    <location>
        <begin position="167"/>
        <end position="197"/>
    </location>
</feature>
<reference evidence="2 3" key="1">
    <citation type="submission" date="2020-07" db="EMBL/GenBank/DDBJ databases">
        <title>Differential regulation of undecylprodigiosin biosynthesis in the yeast-scavenging Streptomyces strain MBK6.</title>
        <authorList>
            <person name="Baral B."/>
            <person name="Siitonen V."/>
            <person name="Laughlin M."/>
            <person name="Yamada K."/>
            <person name="Ilomaeki M."/>
            <person name="Metsae-Ketelae M."/>
            <person name="Niemi J."/>
        </authorList>
    </citation>
    <scope>NUCLEOTIDE SEQUENCE [LARGE SCALE GENOMIC DNA]</scope>
    <source>
        <strain evidence="2 3">MBK6</strain>
    </source>
</reference>
<evidence type="ECO:0000313" key="2">
    <source>
        <dbReference type="EMBL" id="MBA5224546.1"/>
    </source>
</evidence>
<feature type="region of interest" description="Disordered" evidence="1">
    <location>
        <begin position="279"/>
        <end position="299"/>
    </location>
</feature>
<accession>A0A7W2HWU3</accession>
<dbReference type="AlphaFoldDB" id="A0A7W2HWU3"/>
<proteinExistence type="predicted"/>
<organism evidence="2 3">
    <name type="scientific">Streptomyces griseoaurantiacus</name>
    <dbReference type="NCBI Taxonomy" id="68213"/>
    <lineage>
        <taxon>Bacteria</taxon>
        <taxon>Bacillati</taxon>
        <taxon>Actinomycetota</taxon>
        <taxon>Actinomycetes</taxon>
        <taxon>Kitasatosporales</taxon>
        <taxon>Streptomycetaceae</taxon>
        <taxon>Streptomyces</taxon>
        <taxon>Streptomyces aurantiacus group</taxon>
    </lineage>
</organism>
<feature type="region of interest" description="Disordered" evidence="1">
    <location>
        <begin position="536"/>
        <end position="567"/>
    </location>
</feature>